<accession>A0ACB7TK29</accession>
<evidence type="ECO:0000313" key="2">
    <source>
        <dbReference type="Proteomes" id="UP000821845"/>
    </source>
</evidence>
<dbReference type="Proteomes" id="UP000821845">
    <property type="component" value="Chromosome 1"/>
</dbReference>
<name>A0ACB7TK29_HYAAI</name>
<reference evidence="1" key="1">
    <citation type="submission" date="2020-05" db="EMBL/GenBank/DDBJ databases">
        <title>Large-scale comparative analyses of tick genomes elucidate their genetic diversity and vector capacities.</title>
        <authorList>
            <person name="Jia N."/>
            <person name="Wang J."/>
            <person name="Shi W."/>
            <person name="Du L."/>
            <person name="Sun Y."/>
            <person name="Zhan W."/>
            <person name="Jiang J."/>
            <person name="Wang Q."/>
            <person name="Zhang B."/>
            <person name="Ji P."/>
            <person name="Sakyi L.B."/>
            <person name="Cui X."/>
            <person name="Yuan T."/>
            <person name="Jiang B."/>
            <person name="Yang W."/>
            <person name="Lam T.T.-Y."/>
            <person name="Chang Q."/>
            <person name="Ding S."/>
            <person name="Wang X."/>
            <person name="Zhu J."/>
            <person name="Ruan X."/>
            <person name="Zhao L."/>
            <person name="Wei J."/>
            <person name="Que T."/>
            <person name="Du C."/>
            <person name="Cheng J."/>
            <person name="Dai P."/>
            <person name="Han X."/>
            <person name="Huang E."/>
            <person name="Gao Y."/>
            <person name="Liu J."/>
            <person name="Shao H."/>
            <person name="Ye R."/>
            <person name="Li L."/>
            <person name="Wei W."/>
            <person name="Wang X."/>
            <person name="Wang C."/>
            <person name="Yang T."/>
            <person name="Huo Q."/>
            <person name="Li W."/>
            <person name="Guo W."/>
            <person name="Chen H."/>
            <person name="Zhou L."/>
            <person name="Ni X."/>
            <person name="Tian J."/>
            <person name="Zhou Y."/>
            <person name="Sheng Y."/>
            <person name="Liu T."/>
            <person name="Pan Y."/>
            <person name="Xia L."/>
            <person name="Li J."/>
            <person name="Zhao F."/>
            <person name="Cao W."/>
        </authorList>
    </citation>
    <scope>NUCLEOTIDE SEQUENCE</scope>
    <source>
        <strain evidence="1">Hyas-2018</strain>
    </source>
</reference>
<gene>
    <name evidence="1" type="ORF">HPB50_013755</name>
</gene>
<proteinExistence type="predicted"/>
<organism evidence="1 2">
    <name type="scientific">Hyalomma asiaticum</name>
    <name type="common">Tick</name>
    <dbReference type="NCBI Taxonomy" id="266040"/>
    <lineage>
        <taxon>Eukaryota</taxon>
        <taxon>Metazoa</taxon>
        <taxon>Ecdysozoa</taxon>
        <taxon>Arthropoda</taxon>
        <taxon>Chelicerata</taxon>
        <taxon>Arachnida</taxon>
        <taxon>Acari</taxon>
        <taxon>Parasitiformes</taxon>
        <taxon>Ixodida</taxon>
        <taxon>Ixodoidea</taxon>
        <taxon>Ixodidae</taxon>
        <taxon>Hyalomminae</taxon>
        <taxon>Hyalomma</taxon>
    </lineage>
</organism>
<keyword evidence="2" id="KW-1185">Reference proteome</keyword>
<comment type="caution">
    <text evidence="1">The sequence shown here is derived from an EMBL/GenBank/DDBJ whole genome shotgun (WGS) entry which is preliminary data.</text>
</comment>
<evidence type="ECO:0000313" key="1">
    <source>
        <dbReference type="EMBL" id="KAH6946499.1"/>
    </source>
</evidence>
<sequence length="177" mass="19546">MSASPYKKNGWMTLDKLQDRLSRVWGPNSDDVQRLPVLDHAPIHKMQATKDALEQFTAVQQRRRVHACRLHKQLTCSGIGHLRPTFAMPGNGSQKNEDGTTKGNLRKPSQQDALDLVSEAWAAVTEETVAHSFKGCGLASMLDGSEDGQVHDCLCDISAVVPEHRKGFQTECLDLVV</sequence>
<dbReference type="EMBL" id="CM023481">
    <property type="protein sequence ID" value="KAH6946499.1"/>
    <property type="molecule type" value="Genomic_DNA"/>
</dbReference>
<protein>
    <submittedName>
        <fullName evidence="1">Uncharacterized protein</fullName>
    </submittedName>
</protein>